<accession>A0A6C0JSF1</accession>
<organism evidence="2">
    <name type="scientific">viral metagenome</name>
    <dbReference type="NCBI Taxonomy" id="1070528"/>
    <lineage>
        <taxon>unclassified sequences</taxon>
        <taxon>metagenomes</taxon>
        <taxon>organismal metagenomes</taxon>
    </lineage>
</organism>
<proteinExistence type="predicted"/>
<dbReference type="InterPro" id="IPR043910">
    <property type="entry name" value="DUF5767"/>
</dbReference>
<dbReference type="EMBL" id="MN740688">
    <property type="protein sequence ID" value="QHU07831.1"/>
    <property type="molecule type" value="Genomic_DNA"/>
</dbReference>
<feature type="compositionally biased region" description="Acidic residues" evidence="1">
    <location>
        <begin position="207"/>
        <end position="221"/>
    </location>
</feature>
<dbReference type="AlphaFoldDB" id="A0A6C0JSF1"/>
<feature type="compositionally biased region" description="Polar residues" evidence="1">
    <location>
        <begin position="157"/>
        <end position="166"/>
    </location>
</feature>
<protein>
    <submittedName>
        <fullName evidence="2">Uncharacterized protein</fullName>
    </submittedName>
</protein>
<evidence type="ECO:0000313" key="2">
    <source>
        <dbReference type="EMBL" id="QHU07831.1"/>
    </source>
</evidence>
<dbReference type="Pfam" id="PF19071">
    <property type="entry name" value="DUF5767"/>
    <property type="match status" value="1"/>
</dbReference>
<feature type="region of interest" description="Disordered" evidence="1">
    <location>
        <begin position="108"/>
        <end position="225"/>
    </location>
</feature>
<feature type="compositionally biased region" description="Basic and acidic residues" evidence="1">
    <location>
        <begin position="167"/>
        <end position="206"/>
    </location>
</feature>
<sequence length="393" mass="46004">MNEFKNEIEKVPLALSTSKTSLPDYCVEQLEIPTNRKINLKLEYLEDKNKFKDSFIESTIDQPKELNSNLERKVREAINKPNNFQSDKSFEEPDESYKVRLNVDSPYENEEWNTREPSPPLENRDEGYPSGTPGKYVAIDEPYTYAESEAEPFGFPSSRSPLASGNTKEEYGKSFNRDPNYDEFEPNIKKEHSNHYGFRRDVKEQYDNDQDDQDDIESVNEEEIKKKKEEERSDILWMLKKLKKVCENPEEYPQFDEYTPTVELEKILREVRRETLLNEHVSYTKQMLAFGWSSIECIATQYLSIDLSGFTAHEAKNIKDYNRILLEIGERDYLSWSENLPPELRLLFMTLQHAFIFSVMKKNPKGMADVTNFFSTPNTQSGEMKGPSKIFKT</sequence>
<name>A0A6C0JSF1_9ZZZZ</name>
<reference evidence="2" key="1">
    <citation type="journal article" date="2020" name="Nature">
        <title>Giant virus diversity and host interactions through global metagenomics.</title>
        <authorList>
            <person name="Schulz F."/>
            <person name="Roux S."/>
            <person name="Paez-Espino D."/>
            <person name="Jungbluth S."/>
            <person name="Walsh D.A."/>
            <person name="Denef V.J."/>
            <person name="McMahon K.D."/>
            <person name="Konstantinidis K.T."/>
            <person name="Eloe-Fadrosh E.A."/>
            <person name="Kyrpides N.C."/>
            <person name="Woyke T."/>
        </authorList>
    </citation>
    <scope>NUCLEOTIDE SEQUENCE</scope>
    <source>
        <strain evidence="2">GVMAG-S-1041349-163</strain>
    </source>
</reference>
<evidence type="ECO:0000256" key="1">
    <source>
        <dbReference type="SAM" id="MobiDB-lite"/>
    </source>
</evidence>